<evidence type="ECO:0000256" key="1">
    <source>
        <dbReference type="SAM" id="Phobius"/>
    </source>
</evidence>
<keyword evidence="1" id="KW-0472">Membrane</keyword>
<keyword evidence="1" id="KW-0812">Transmembrane</keyword>
<evidence type="ECO:0000313" key="3">
    <source>
        <dbReference type="Proteomes" id="UP000002316"/>
    </source>
</evidence>
<reference evidence="3" key="1">
    <citation type="journal article" date="2010" name="PLoS Negl. Trop. Dis.">
        <title>The genome sequence of Trypanosoma brucei gambiense, causative agent of chronic human african trypanosomiasis.</title>
        <authorList>
            <person name="Jackson A.P."/>
            <person name="Sanders M."/>
            <person name="Berry A."/>
            <person name="McQuillan J."/>
            <person name="Aslett M.A."/>
            <person name="Quail M.A."/>
            <person name="Chukualim B."/>
            <person name="Capewell P."/>
            <person name="MacLeod A."/>
            <person name="Melville S.E."/>
            <person name="Gibson W."/>
            <person name="Barry J.D."/>
            <person name="Berriman M."/>
            <person name="Hertz-Fowler C."/>
        </authorList>
    </citation>
    <scope>NUCLEOTIDE SEQUENCE [LARGE SCALE GENOMIC DNA]</scope>
    <source>
        <strain evidence="3">MHOM/CI/86/DAL972</strain>
    </source>
</reference>
<feature type="transmembrane region" description="Helical" evidence="1">
    <location>
        <begin position="20"/>
        <end position="47"/>
    </location>
</feature>
<dbReference type="AlphaFoldDB" id="C9ZST8"/>
<dbReference type="EMBL" id="FN554970">
    <property type="protein sequence ID" value="CBH12473.1"/>
    <property type="molecule type" value="Genomic_DNA"/>
</dbReference>
<keyword evidence="1" id="KW-1133">Transmembrane helix</keyword>
<organism evidence="2 3">
    <name type="scientific">Trypanosoma brucei gambiense (strain MHOM/CI/86/DAL972)</name>
    <dbReference type="NCBI Taxonomy" id="679716"/>
    <lineage>
        <taxon>Eukaryota</taxon>
        <taxon>Discoba</taxon>
        <taxon>Euglenozoa</taxon>
        <taxon>Kinetoplastea</taxon>
        <taxon>Metakinetoplastina</taxon>
        <taxon>Trypanosomatida</taxon>
        <taxon>Trypanosomatidae</taxon>
        <taxon>Trypanosoma</taxon>
    </lineage>
</organism>
<name>C9ZST8_TRYB9</name>
<dbReference type="KEGG" id="tbg:TbgDal_VII4045"/>
<sequence length="119" mass="13946">MLDQLSTCEAFDFVGVGNFILYFPSFVPSFICSLHTFLFLNFFWIFFCFYSFTGEITGCLPGPEAWRCAGRKWRAEILLGRVGNSKQKPHRDTGVYFPGLKEELSLFGSYHYQYYCKYY</sequence>
<protein>
    <submittedName>
        <fullName evidence="2">Uncharacterized protein</fullName>
    </submittedName>
</protein>
<proteinExistence type="predicted"/>
<evidence type="ECO:0000313" key="2">
    <source>
        <dbReference type="EMBL" id="CBH12473.1"/>
    </source>
</evidence>
<gene>
    <name evidence="2" type="ORF">TbgDal_VII4045</name>
</gene>
<dbReference type="RefSeq" id="XP_011774753.1">
    <property type="nucleotide sequence ID" value="XM_011776451.1"/>
</dbReference>
<dbReference type="Proteomes" id="UP000002316">
    <property type="component" value="Chromosome 7"/>
</dbReference>
<dbReference type="GeneID" id="23862610"/>
<accession>C9ZST8</accession>